<evidence type="ECO:0000256" key="1">
    <source>
        <dbReference type="PIRSR" id="PIRSR600246-1"/>
    </source>
</evidence>
<dbReference type="GO" id="GO:0016811">
    <property type="term" value="F:hydrolase activity, acting on carbon-nitrogen (but not peptide) bonds, in linear amides"/>
    <property type="evidence" value="ECO:0007669"/>
    <property type="project" value="UniProtKB-ARBA"/>
</dbReference>
<dbReference type="Pfam" id="PF01112">
    <property type="entry name" value="Asparaginase_2"/>
    <property type="match status" value="1"/>
</dbReference>
<dbReference type="InterPro" id="IPR000246">
    <property type="entry name" value="Peptidase_T2"/>
</dbReference>
<organism evidence="4 5">
    <name type="scientific">Ferrithrix thermotolerans DSM 19514</name>
    <dbReference type="NCBI Taxonomy" id="1121881"/>
    <lineage>
        <taxon>Bacteria</taxon>
        <taxon>Bacillati</taxon>
        <taxon>Actinomycetota</taxon>
        <taxon>Acidimicrobiia</taxon>
        <taxon>Acidimicrobiales</taxon>
        <taxon>Acidimicrobiaceae</taxon>
        <taxon>Ferrithrix</taxon>
    </lineage>
</organism>
<gene>
    <name evidence="4" type="ORF">SAMN02745225_00827</name>
</gene>
<evidence type="ECO:0000313" key="5">
    <source>
        <dbReference type="Proteomes" id="UP000184295"/>
    </source>
</evidence>
<name>A0A1M4U3V3_9ACTN</name>
<reference evidence="5" key="1">
    <citation type="submission" date="2016-11" db="EMBL/GenBank/DDBJ databases">
        <authorList>
            <person name="Varghese N."/>
            <person name="Submissions S."/>
        </authorList>
    </citation>
    <scope>NUCLEOTIDE SEQUENCE [LARGE SCALE GENOMIC DNA]</scope>
    <source>
        <strain evidence="5">DSM 19514</strain>
    </source>
</reference>
<evidence type="ECO:0000256" key="2">
    <source>
        <dbReference type="PIRSR" id="PIRSR600246-2"/>
    </source>
</evidence>
<sequence>MILVSSANGAIGIDGVWKHFSEGLDALSAVERATWFVEDNEEDNSVGRGGLPNLDGEVELDASIMDGTTRSAGAVAGLKGYRHPISVARAVMEISPHVLIVGEGAARFAKEIGAERADLLTEKAAKIWREGLESLPEGLSGEILKKAKALTQDPDKAVGTVNFLAIDSKGKMASAVSTSGWAWKWPGRAGDSPVIGAGNYCDARFGAAACTGFGELSLRASTARTIVSYLSQGATPEEAGVRALLDLKDLDVDPSSMIMHSVIIGADGSHAAVSTDEKALYAWRDESCSSTQIERRIHVAV</sequence>
<dbReference type="STRING" id="1121881.SAMN02745225_00827"/>
<dbReference type="AlphaFoldDB" id="A0A1M4U3V3"/>
<dbReference type="PANTHER" id="PTHR10188">
    <property type="entry name" value="L-ASPARAGINASE"/>
    <property type="match status" value="1"/>
</dbReference>
<keyword evidence="5" id="KW-1185">Reference proteome</keyword>
<accession>A0A1M4U3V3</accession>
<dbReference type="Proteomes" id="UP000184295">
    <property type="component" value="Unassembled WGS sequence"/>
</dbReference>
<dbReference type="GO" id="GO:0005737">
    <property type="term" value="C:cytoplasm"/>
    <property type="evidence" value="ECO:0007669"/>
    <property type="project" value="TreeGrafter"/>
</dbReference>
<dbReference type="PANTHER" id="PTHR10188:SF6">
    <property type="entry name" value="N(4)-(BETA-N-ACETYLGLUCOSAMINYL)-L-ASPARAGINASE"/>
    <property type="match status" value="1"/>
</dbReference>
<feature type="binding site" evidence="2">
    <location>
        <begin position="188"/>
        <end position="191"/>
    </location>
    <ligand>
        <name>substrate</name>
    </ligand>
</feature>
<dbReference type="SUPFAM" id="SSF56235">
    <property type="entry name" value="N-terminal nucleophile aminohydrolases (Ntn hydrolases)"/>
    <property type="match status" value="1"/>
</dbReference>
<evidence type="ECO:0000256" key="3">
    <source>
        <dbReference type="PIRSR" id="PIRSR600246-3"/>
    </source>
</evidence>
<dbReference type="InterPro" id="IPR029055">
    <property type="entry name" value="Ntn_hydrolases_N"/>
</dbReference>
<feature type="binding site" evidence="2">
    <location>
        <begin position="211"/>
        <end position="214"/>
    </location>
    <ligand>
        <name>substrate</name>
    </ligand>
</feature>
<feature type="site" description="Cleavage; by autolysis" evidence="3">
    <location>
        <begin position="159"/>
        <end position="160"/>
    </location>
</feature>
<dbReference type="EMBL" id="FQUL01000008">
    <property type="protein sequence ID" value="SHE51330.1"/>
    <property type="molecule type" value="Genomic_DNA"/>
</dbReference>
<dbReference type="OrthoDB" id="9780217at2"/>
<protein>
    <submittedName>
        <fullName evidence="4">Asparaginase</fullName>
    </submittedName>
</protein>
<evidence type="ECO:0000313" key="4">
    <source>
        <dbReference type="EMBL" id="SHE51330.1"/>
    </source>
</evidence>
<dbReference type="Gene3D" id="3.60.20.30">
    <property type="entry name" value="(Glycosyl)asparaginase"/>
    <property type="match status" value="1"/>
</dbReference>
<proteinExistence type="predicted"/>
<feature type="active site" description="Nucleophile" evidence="1">
    <location>
        <position position="160"/>
    </location>
</feature>